<accession>A0A024GBQ3</accession>
<dbReference type="PANTHER" id="PTHR24410">
    <property type="entry name" value="HL07962P-RELATED"/>
    <property type="match status" value="1"/>
</dbReference>
<reference evidence="3 4" key="1">
    <citation type="submission" date="2012-05" db="EMBL/GenBank/DDBJ databases">
        <title>Recombination and specialization in a pathogen metapopulation.</title>
        <authorList>
            <person name="Gardiner A."/>
            <person name="Kemen E."/>
            <person name="Schultz-Larsen T."/>
            <person name="MacLean D."/>
            <person name="Van Oosterhout C."/>
            <person name="Jones J.D.G."/>
        </authorList>
    </citation>
    <scope>NUCLEOTIDE SEQUENCE [LARGE SCALE GENOMIC DNA]</scope>
    <source>
        <strain evidence="3 4">Ac Nc2</strain>
    </source>
</reference>
<dbReference type="SMART" id="SM00225">
    <property type="entry name" value="BTB"/>
    <property type="match status" value="1"/>
</dbReference>
<dbReference type="Gene3D" id="1.25.40.420">
    <property type="match status" value="1"/>
</dbReference>
<evidence type="ECO:0000256" key="1">
    <source>
        <dbReference type="SAM" id="MobiDB-lite"/>
    </source>
</evidence>
<dbReference type="InterPro" id="IPR051481">
    <property type="entry name" value="BTB-POZ/Galectin-3-binding"/>
</dbReference>
<feature type="domain" description="BTB" evidence="2">
    <location>
        <begin position="125"/>
        <end position="218"/>
    </location>
</feature>
<dbReference type="OrthoDB" id="6418787at2759"/>
<evidence type="ECO:0000313" key="3">
    <source>
        <dbReference type="EMBL" id="CCI43767.1"/>
    </source>
</evidence>
<keyword evidence="4" id="KW-1185">Reference proteome</keyword>
<feature type="compositionally biased region" description="Polar residues" evidence="1">
    <location>
        <begin position="1"/>
        <end position="25"/>
    </location>
</feature>
<proteinExistence type="predicted"/>
<dbReference type="Pfam" id="PF00651">
    <property type="entry name" value="BTB"/>
    <property type="match status" value="1"/>
</dbReference>
<name>A0A024GBQ3_9STRA</name>
<dbReference type="SMART" id="SM00875">
    <property type="entry name" value="BACK"/>
    <property type="match status" value="1"/>
</dbReference>
<dbReference type="PANTHER" id="PTHR24410:SF23">
    <property type="entry name" value="BTB DOMAIN-CONTAINING PROTEIN-RELATED"/>
    <property type="match status" value="1"/>
</dbReference>
<dbReference type="SUPFAM" id="SSF54695">
    <property type="entry name" value="POZ domain"/>
    <property type="match status" value="1"/>
</dbReference>
<gene>
    <name evidence="3" type="ORF">BN9_045510</name>
</gene>
<dbReference type="EMBL" id="CAIX01000055">
    <property type="protein sequence ID" value="CCI43767.1"/>
    <property type="molecule type" value="Genomic_DNA"/>
</dbReference>
<dbReference type="Proteomes" id="UP000053237">
    <property type="component" value="Unassembled WGS sequence"/>
</dbReference>
<dbReference type="PROSITE" id="PS50097">
    <property type="entry name" value="BTB"/>
    <property type="match status" value="1"/>
</dbReference>
<organism evidence="3 4">
    <name type="scientific">Albugo candida</name>
    <dbReference type="NCBI Taxonomy" id="65357"/>
    <lineage>
        <taxon>Eukaryota</taxon>
        <taxon>Sar</taxon>
        <taxon>Stramenopiles</taxon>
        <taxon>Oomycota</taxon>
        <taxon>Peronosporomycetes</taxon>
        <taxon>Albuginales</taxon>
        <taxon>Albuginaceae</taxon>
        <taxon>Albugo</taxon>
    </lineage>
</organism>
<evidence type="ECO:0000259" key="2">
    <source>
        <dbReference type="PROSITE" id="PS50097"/>
    </source>
</evidence>
<dbReference type="Gene3D" id="3.30.710.10">
    <property type="entry name" value="Potassium Channel Kv1.1, Chain A"/>
    <property type="match status" value="1"/>
</dbReference>
<evidence type="ECO:0000313" key="4">
    <source>
        <dbReference type="Proteomes" id="UP000053237"/>
    </source>
</evidence>
<comment type="caution">
    <text evidence="3">The sequence shown here is derived from an EMBL/GenBank/DDBJ whole genome shotgun (WGS) entry which is preliminary data.</text>
</comment>
<feature type="region of interest" description="Disordered" evidence="1">
    <location>
        <begin position="1"/>
        <end position="41"/>
    </location>
</feature>
<dbReference type="InterPro" id="IPR000210">
    <property type="entry name" value="BTB/POZ_dom"/>
</dbReference>
<dbReference type="CDD" id="cd18186">
    <property type="entry name" value="BTB_POZ_ZBTB_KLHL-like"/>
    <property type="match status" value="1"/>
</dbReference>
<dbReference type="STRING" id="65357.A0A024GBQ3"/>
<sequence length="386" mass="43456">MVSSPIASPSWSPTRSRLISPSPRLTSDEFTEGPRVDDSPVIDPMALRSLSSPPWMFDANAISAEEDEDYRSEISLENSGSLNSTHLTKKQVKFTNWNDLSARLKRGIQSGNDTNSLFSQSIVGADVVLCVGQSYEDKYNFYCDDKKSAIVAKDESPEFVRFYAHRFILAASSGPFRAMLTGKMKEASQREVVLHGVSPSIVQKMLAYIYTGEVEIGLVNAIDTLIAAEMYELDGMRDICKSFVVLHAHEVFRSSCIIHLPEKLLIELIERDDLQIREAKLLEALVSWGRSRVASSDKPMVDLLSEIMEHVRFPTMSVSDLYGKVRPLVNEGYIRESLLTEALFYHLKWGTASGRSSKRMKQRILTASLRKRKRVSFTQHVSFEAD</sequence>
<dbReference type="InParanoid" id="A0A024GBQ3"/>
<dbReference type="AlphaFoldDB" id="A0A024GBQ3"/>
<protein>
    <recommendedName>
        <fullName evidence="2">BTB domain-containing protein</fullName>
    </recommendedName>
</protein>
<dbReference type="InterPro" id="IPR011333">
    <property type="entry name" value="SKP1/BTB/POZ_sf"/>
</dbReference>
<dbReference type="InterPro" id="IPR011705">
    <property type="entry name" value="BACK"/>
</dbReference>